<dbReference type="NCBIfam" id="TIGR00115">
    <property type="entry name" value="tig"/>
    <property type="match status" value="1"/>
</dbReference>
<evidence type="ECO:0000259" key="16">
    <source>
        <dbReference type="PROSITE" id="PS50059"/>
    </source>
</evidence>
<evidence type="ECO:0000313" key="18">
    <source>
        <dbReference type="Proteomes" id="UP001333102"/>
    </source>
</evidence>
<comment type="catalytic activity">
    <reaction evidence="1 12 13">
        <text>[protein]-peptidylproline (omega=180) = [protein]-peptidylproline (omega=0)</text>
        <dbReference type="Rhea" id="RHEA:16237"/>
        <dbReference type="Rhea" id="RHEA-COMP:10747"/>
        <dbReference type="Rhea" id="RHEA-COMP:10748"/>
        <dbReference type="ChEBI" id="CHEBI:83833"/>
        <dbReference type="ChEBI" id="CHEBI:83834"/>
        <dbReference type="EC" id="5.2.1.8"/>
    </reaction>
</comment>
<dbReference type="Gene3D" id="3.30.70.1050">
    <property type="entry name" value="Trigger factor ribosome-binding domain"/>
    <property type="match status" value="1"/>
</dbReference>
<dbReference type="InterPro" id="IPR036611">
    <property type="entry name" value="Trigger_fac_ribosome-bd_sf"/>
</dbReference>
<dbReference type="Gene3D" id="3.10.50.40">
    <property type="match status" value="1"/>
</dbReference>
<comment type="similarity">
    <text evidence="2 12 14">Belongs to the FKBP-type PPIase family. Tig subfamily.</text>
</comment>
<dbReference type="Pfam" id="PF00254">
    <property type="entry name" value="FKBP_C"/>
    <property type="match status" value="1"/>
</dbReference>
<organism evidence="17 18">
    <name type="scientific">Geochorda subterranea</name>
    <dbReference type="NCBI Taxonomy" id="3109564"/>
    <lineage>
        <taxon>Bacteria</taxon>
        <taxon>Bacillati</taxon>
        <taxon>Bacillota</taxon>
        <taxon>Limnochordia</taxon>
        <taxon>Limnochordales</taxon>
        <taxon>Geochordaceae</taxon>
        <taxon>Geochorda</taxon>
    </lineage>
</organism>
<evidence type="ECO:0000256" key="10">
    <source>
        <dbReference type="ARBA" id="ARBA00024849"/>
    </source>
</evidence>
<proteinExistence type="inferred from homology"/>
<name>A0ABZ1BME7_9FIRM</name>
<dbReference type="PANTHER" id="PTHR30560:SF3">
    <property type="entry name" value="TRIGGER FACTOR-LIKE PROTEIN TIG, CHLOROPLASTIC"/>
    <property type="match status" value="1"/>
</dbReference>
<comment type="function">
    <text evidence="10 12">Involved in protein export. Acts as a chaperone by maintaining the newly synthesized protein in an open conformation. Functions as a peptidyl-prolyl cis-trans isomerase.</text>
</comment>
<dbReference type="RefSeq" id="WP_324667881.1">
    <property type="nucleotide sequence ID" value="NZ_CP141614.1"/>
</dbReference>
<dbReference type="InterPro" id="IPR037041">
    <property type="entry name" value="Trigger_fac_C_sf"/>
</dbReference>
<evidence type="ECO:0000256" key="11">
    <source>
        <dbReference type="ARBA" id="ARBA00029986"/>
    </source>
</evidence>
<dbReference type="InterPro" id="IPR008881">
    <property type="entry name" value="Trigger_fac_ribosome-bd_bac"/>
</dbReference>
<evidence type="ECO:0000256" key="3">
    <source>
        <dbReference type="ARBA" id="ARBA00013194"/>
    </source>
</evidence>
<evidence type="ECO:0000256" key="2">
    <source>
        <dbReference type="ARBA" id="ARBA00005464"/>
    </source>
</evidence>
<dbReference type="PROSITE" id="PS50059">
    <property type="entry name" value="FKBP_PPIASE"/>
    <property type="match status" value="1"/>
</dbReference>
<feature type="region of interest" description="Disordered" evidence="15">
    <location>
        <begin position="389"/>
        <end position="409"/>
    </location>
</feature>
<evidence type="ECO:0000256" key="12">
    <source>
        <dbReference type="HAMAP-Rule" id="MF_00303"/>
    </source>
</evidence>
<feature type="domain" description="PPIase FKBP-type" evidence="16">
    <location>
        <begin position="164"/>
        <end position="224"/>
    </location>
</feature>
<dbReference type="Gene3D" id="1.10.3120.10">
    <property type="entry name" value="Trigger factor, C-terminal domain"/>
    <property type="match status" value="1"/>
</dbReference>
<dbReference type="SUPFAM" id="SSF102735">
    <property type="entry name" value="Trigger factor ribosome-binding domain"/>
    <property type="match status" value="1"/>
</dbReference>
<comment type="subcellular location">
    <subcellularLocation>
        <location evidence="12">Cytoplasm</location>
    </subcellularLocation>
    <text evidence="12">About half TF is bound to the ribosome near the polypeptide exit tunnel while the other half is free in the cytoplasm.</text>
</comment>
<keyword evidence="6 12" id="KW-0697">Rotamase</keyword>
<gene>
    <name evidence="12 17" type="primary">tig</name>
    <name evidence="17" type="ORF">VLY81_09260</name>
</gene>
<dbReference type="InterPro" id="IPR005215">
    <property type="entry name" value="Trig_fac"/>
</dbReference>
<evidence type="ECO:0000256" key="8">
    <source>
        <dbReference type="ARBA" id="ARBA00023235"/>
    </source>
</evidence>
<evidence type="ECO:0000256" key="15">
    <source>
        <dbReference type="SAM" id="MobiDB-lite"/>
    </source>
</evidence>
<keyword evidence="7 12" id="KW-0143">Chaperone</keyword>
<keyword evidence="8 12" id="KW-0413">Isomerase</keyword>
<keyword evidence="12" id="KW-0963">Cytoplasm</keyword>
<feature type="region of interest" description="Disordered" evidence="15">
    <location>
        <begin position="440"/>
        <end position="482"/>
    </location>
</feature>
<dbReference type="InterPro" id="IPR046357">
    <property type="entry name" value="PPIase_dom_sf"/>
</dbReference>
<evidence type="ECO:0000256" key="1">
    <source>
        <dbReference type="ARBA" id="ARBA00000971"/>
    </source>
</evidence>
<evidence type="ECO:0000256" key="9">
    <source>
        <dbReference type="ARBA" id="ARBA00023306"/>
    </source>
</evidence>
<dbReference type="InterPro" id="IPR027304">
    <property type="entry name" value="Trigger_fact/SurA_dom_sf"/>
</dbReference>
<reference evidence="18" key="1">
    <citation type="submission" date="2023-12" db="EMBL/GenBank/DDBJ databases">
        <title>Novel isolates from deep terrestrial aquifers shed light on the physiology and ecology of the class Limnochordia.</title>
        <authorList>
            <person name="Karnachuk O.V."/>
            <person name="Lukina A.P."/>
            <person name="Avakyan M.R."/>
            <person name="Kadnikov V."/>
            <person name="Begmatov S."/>
            <person name="Beletsky A.V."/>
            <person name="Mardanov A.V."/>
            <person name="Ravin N.V."/>
        </authorList>
    </citation>
    <scope>NUCLEOTIDE SEQUENCE [LARGE SCALE GENOMIC DNA]</scope>
    <source>
        <strain evidence="18">LN</strain>
    </source>
</reference>
<protein>
    <recommendedName>
        <fullName evidence="4 12">Trigger factor</fullName>
        <shortName evidence="12">TF</shortName>
        <ecNumber evidence="3 12">5.2.1.8</ecNumber>
    </recommendedName>
    <alternativeName>
        <fullName evidence="11 12">PPIase</fullName>
    </alternativeName>
</protein>
<dbReference type="SUPFAM" id="SSF54534">
    <property type="entry name" value="FKBP-like"/>
    <property type="match status" value="1"/>
</dbReference>
<dbReference type="EC" id="5.2.1.8" evidence="3 12"/>
<dbReference type="Proteomes" id="UP001333102">
    <property type="component" value="Chromosome"/>
</dbReference>
<feature type="compositionally biased region" description="Acidic residues" evidence="15">
    <location>
        <begin position="442"/>
        <end position="454"/>
    </location>
</feature>
<dbReference type="Pfam" id="PF05697">
    <property type="entry name" value="Trigger_N"/>
    <property type="match status" value="1"/>
</dbReference>
<evidence type="ECO:0000256" key="4">
    <source>
        <dbReference type="ARBA" id="ARBA00016902"/>
    </source>
</evidence>
<dbReference type="PANTHER" id="PTHR30560">
    <property type="entry name" value="TRIGGER FACTOR CHAPERONE AND PEPTIDYL-PROLYL CIS/TRANS ISOMERASE"/>
    <property type="match status" value="1"/>
</dbReference>
<dbReference type="SUPFAM" id="SSF109998">
    <property type="entry name" value="Triger factor/SurA peptide-binding domain-like"/>
    <property type="match status" value="1"/>
</dbReference>
<accession>A0ABZ1BME7</accession>
<sequence>MSVKATIHPLEGSKVSLEVEVSADEVRRSMGEAYRRLAQRVRVPGFRPGRVPPEVLRARLGLQPVYDEALDILLPQAYREAVQQSGLEPVEDPRVDIVQMEEDKPLVFKAEVTVKPEVTLGTYRGVKVERVVRRVSDGDVDRVLRRLQEQLAVLEPVDRPVQRGLYVEVDYDALLDGRPFRGGAARGRTLEVGSEQVLPGFDAAIEGMRPGEQRQFELDVPADYPVKDLAGKRLAFTVTVQAVKAKRLPAVDELAQQVGGYADLGELKAAIRRSLEASADRKGRAELSRRVVERVAQEARVEVPEPMLRRRTDRLLRDLAERLAAQGLTVERYLELTGRSAAELVQSLEPEARRQLTEELVLDAVARQESIEPDPDEVERRVEEMMGAIRGGGDAGPVSERRRRQERARQQQLAEELRESVRIGLRRDRTVAWLVEQAEVTEREEEGLGEDESAELAAVLEVQQPARSEPVPSEAHAELHEG</sequence>
<evidence type="ECO:0000313" key="17">
    <source>
        <dbReference type="EMBL" id="WRP13636.1"/>
    </source>
</evidence>
<evidence type="ECO:0000256" key="5">
    <source>
        <dbReference type="ARBA" id="ARBA00022618"/>
    </source>
</evidence>
<dbReference type="InterPro" id="IPR008880">
    <property type="entry name" value="Trigger_fac_C"/>
</dbReference>
<dbReference type="EMBL" id="CP141614">
    <property type="protein sequence ID" value="WRP13636.1"/>
    <property type="molecule type" value="Genomic_DNA"/>
</dbReference>
<dbReference type="InterPro" id="IPR001179">
    <property type="entry name" value="PPIase_FKBP_dom"/>
</dbReference>
<keyword evidence="5 12" id="KW-0132">Cell division</keyword>
<comment type="domain">
    <text evidence="12">Consists of 3 domains; the N-terminus binds the ribosome, the middle domain has PPIase activity, while the C-terminus has intrinsic chaperone activity on its own.</text>
</comment>
<keyword evidence="18" id="KW-1185">Reference proteome</keyword>
<dbReference type="Pfam" id="PF05698">
    <property type="entry name" value="Trigger_C"/>
    <property type="match status" value="1"/>
</dbReference>
<dbReference type="PIRSF" id="PIRSF003095">
    <property type="entry name" value="Trigger_factor"/>
    <property type="match status" value="1"/>
</dbReference>
<dbReference type="HAMAP" id="MF_00303">
    <property type="entry name" value="Trigger_factor_Tig"/>
    <property type="match status" value="1"/>
</dbReference>
<evidence type="ECO:0000256" key="7">
    <source>
        <dbReference type="ARBA" id="ARBA00023186"/>
    </source>
</evidence>
<evidence type="ECO:0000256" key="14">
    <source>
        <dbReference type="RuleBase" id="RU003914"/>
    </source>
</evidence>
<keyword evidence="9 12" id="KW-0131">Cell cycle</keyword>
<evidence type="ECO:0000256" key="6">
    <source>
        <dbReference type="ARBA" id="ARBA00023110"/>
    </source>
</evidence>
<evidence type="ECO:0000256" key="13">
    <source>
        <dbReference type="PROSITE-ProRule" id="PRU00277"/>
    </source>
</evidence>
<dbReference type="GO" id="GO:0003755">
    <property type="term" value="F:peptidyl-prolyl cis-trans isomerase activity"/>
    <property type="evidence" value="ECO:0007669"/>
    <property type="project" value="UniProtKB-EC"/>
</dbReference>